<reference evidence="1" key="1">
    <citation type="submission" date="2022-06" db="EMBL/GenBank/DDBJ databases">
        <title>WGS of actinobacteria.</title>
        <authorList>
            <person name="Thawai C."/>
        </authorList>
    </citation>
    <scope>NUCLEOTIDE SEQUENCE</scope>
    <source>
        <strain evidence="1">DSM 42010</strain>
    </source>
</reference>
<comment type="caution">
    <text evidence="1">The sequence shown here is derived from an EMBL/GenBank/DDBJ whole genome shotgun (WGS) entry which is preliminary data.</text>
</comment>
<sequence length="113" mass="12461">MSVPSNVKDQEFRVADTPISVHELTLHRADATMTSPAKHARGADVDIHVVTEGYHRVRESVTLLAHLHLVDRRFADEPLTRTRDGALTNSQVHEAVGVEAMSLNVACRLAESQ</sequence>
<protein>
    <submittedName>
        <fullName evidence="1">Uncharacterized protein</fullName>
    </submittedName>
</protein>
<dbReference type="AlphaFoldDB" id="A0A9X2M8Y2"/>
<accession>A0A9X2M8Y2</accession>
<evidence type="ECO:0000313" key="2">
    <source>
        <dbReference type="Proteomes" id="UP001142400"/>
    </source>
</evidence>
<name>A0A9X2M8Y2_STRMQ</name>
<organism evidence="1 2">
    <name type="scientific">Streptomyces malaysiensis subsp. samsunensis</name>
    <dbReference type="NCBI Taxonomy" id="459658"/>
    <lineage>
        <taxon>Bacteria</taxon>
        <taxon>Bacillati</taxon>
        <taxon>Actinomycetota</taxon>
        <taxon>Actinomycetes</taxon>
        <taxon>Kitasatosporales</taxon>
        <taxon>Streptomycetaceae</taxon>
        <taxon>Streptomyces</taxon>
        <taxon>Streptomyces violaceusniger group</taxon>
    </lineage>
</organism>
<dbReference type="RefSeq" id="WP_257635372.1">
    <property type="nucleotide sequence ID" value="NZ_JANIIC010000072.1"/>
</dbReference>
<evidence type="ECO:0000313" key="1">
    <source>
        <dbReference type="EMBL" id="MCQ8835189.1"/>
    </source>
</evidence>
<gene>
    <name evidence="1" type="ORF">NQU54_40650</name>
</gene>
<proteinExistence type="predicted"/>
<dbReference type="Proteomes" id="UP001142400">
    <property type="component" value="Unassembled WGS sequence"/>
</dbReference>
<dbReference type="EMBL" id="JANIIC010000072">
    <property type="protein sequence ID" value="MCQ8835189.1"/>
    <property type="molecule type" value="Genomic_DNA"/>
</dbReference>
<keyword evidence="2" id="KW-1185">Reference proteome</keyword>